<dbReference type="CDD" id="cd09274">
    <property type="entry name" value="RNase_HI_RT_Ty3"/>
    <property type="match status" value="1"/>
</dbReference>
<dbReference type="Pfam" id="PF13650">
    <property type="entry name" value="Asp_protease_2"/>
    <property type="match status" value="1"/>
</dbReference>
<dbReference type="PROSITE" id="PS50175">
    <property type="entry name" value="ASP_PROT_RETROV"/>
    <property type="match status" value="1"/>
</dbReference>
<evidence type="ECO:0000256" key="10">
    <source>
        <dbReference type="ARBA" id="ARBA00023125"/>
    </source>
</evidence>
<keyword evidence="4" id="KW-0548">Nucleotidyltransferase</keyword>
<keyword evidence="9" id="KW-0695">RNA-directed DNA polymerase</keyword>
<dbReference type="FunFam" id="1.10.340.70:FF:000003">
    <property type="entry name" value="Protein CBG25708"/>
    <property type="match status" value="1"/>
</dbReference>
<dbReference type="GO" id="GO:0004190">
    <property type="term" value="F:aspartic-type endopeptidase activity"/>
    <property type="evidence" value="ECO:0007669"/>
    <property type="project" value="UniProtKB-KW"/>
</dbReference>
<evidence type="ECO:0000256" key="11">
    <source>
        <dbReference type="ARBA" id="ARBA00023268"/>
    </source>
</evidence>
<dbReference type="SUPFAM" id="SSF57756">
    <property type="entry name" value="Retrovirus zinc finger-like domains"/>
    <property type="match status" value="1"/>
</dbReference>
<dbReference type="InterPro" id="IPR001995">
    <property type="entry name" value="Peptidase_A2_cat"/>
</dbReference>
<dbReference type="Proteomes" id="UP000887566">
    <property type="component" value="Unplaced"/>
</dbReference>
<dbReference type="InterPro" id="IPR036397">
    <property type="entry name" value="RNaseH_sf"/>
</dbReference>
<feature type="domain" description="Reverse transcriptase" evidence="14">
    <location>
        <begin position="475"/>
        <end position="653"/>
    </location>
</feature>
<feature type="compositionally biased region" description="Polar residues" evidence="12">
    <location>
        <begin position="191"/>
        <end position="202"/>
    </location>
</feature>
<dbReference type="WBParaSite" id="PSAMB.scaffold7478size7586.g30115.t1">
    <property type="protein sequence ID" value="PSAMB.scaffold7478size7586.g30115.t1"/>
    <property type="gene ID" value="PSAMB.scaffold7478size7586.g30115"/>
</dbReference>
<dbReference type="CDD" id="cd01647">
    <property type="entry name" value="RT_LTR"/>
    <property type="match status" value="1"/>
</dbReference>
<evidence type="ECO:0000256" key="4">
    <source>
        <dbReference type="ARBA" id="ARBA00022695"/>
    </source>
</evidence>
<dbReference type="GO" id="GO:0015074">
    <property type="term" value="P:DNA integration"/>
    <property type="evidence" value="ECO:0007669"/>
    <property type="project" value="InterPro"/>
</dbReference>
<evidence type="ECO:0000256" key="6">
    <source>
        <dbReference type="ARBA" id="ARBA00022750"/>
    </source>
</evidence>
<keyword evidence="2" id="KW-0645">Protease</keyword>
<keyword evidence="3" id="KW-0808">Transferase</keyword>
<evidence type="ECO:0000256" key="5">
    <source>
        <dbReference type="ARBA" id="ARBA00022722"/>
    </source>
</evidence>
<feature type="domain" description="Integrase catalytic" evidence="15">
    <location>
        <begin position="1037"/>
        <end position="1190"/>
    </location>
</feature>
<feature type="region of interest" description="Disordered" evidence="12">
    <location>
        <begin position="184"/>
        <end position="226"/>
    </location>
</feature>
<dbReference type="InterPro" id="IPR001584">
    <property type="entry name" value="Integrase_cat-core"/>
</dbReference>
<dbReference type="Gene3D" id="1.10.340.70">
    <property type="match status" value="1"/>
</dbReference>
<evidence type="ECO:0000256" key="8">
    <source>
        <dbReference type="ARBA" id="ARBA00022801"/>
    </source>
</evidence>
<dbReference type="InterPro" id="IPR041577">
    <property type="entry name" value="RT_RNaseH_2"/>
</dbReference>
<organism evidence="16 17">
    <name type="scientific">Plectus sambesii</name>
    <dbReference type="NCBI Taxonomy" id="2011161"/>
    <lineage>
        <taxon>Eukaryota</taxon>
        <taxon>Metazoa</taxon>
        <taxon>Ecdysozoa</taxon>
        <taxon>Nematoda</taxon>
        <taxon>Chromadorea</taxon>
        <taxon>Plectida</taxon>
        <taxon>Plectina</taxon>
        <taxon>Plectoidea</taxon>
        <taxon>Plectidae</taxon>
        <taxon>Plectus</taxon>
    </lineage>
</organism>
<dbReference type="Gene3D" id="4.10.60.10">
    <property type="entry name" value="Zinc finger, CCHC-type"/>
    <property type="match status" value="1"/>
</dbReference>
<dbReference type="Gene3D" id="3.30.70.270">
    <property type="match status" value="2"/>
</dbReference>
<evidence type="ECO:0000256" key="3">
    <source>
        <dbReference type="ARBA" id="ARBA00022679"/>
    </source>
</evidence>
<evidence type="ECO:0000313" key="17">
    <source>
        <dbReference type="WBParaSite" id="PSAMB.scaffold7478size7586.g30115.t1"/>
    </source>
</evidence>
<dbReference type="GO" id="GO:0004519">
    <property type="term" value="F:endonuclease activity"/>
    <property type="evidence" value="ECO:0007669"/>
    <property type="project" value="UniProtKB-KW"/>
</dbReference>
<evidence type="ECO:0000259" key="13">
    <source>
        <dbReference type="PROSITE" id="PS50175"/>
    </source>
</evidence>
<protein>
    <recommendedName>
        <fullName evidence="1">RNA-directed DNA polymerase</fullName>
        <ecNumber evidence="1">2.7.7.49</ecNumber>
    </recommendedName>
</protein>
<name>A0A914XCX1_9BILA</name>
<dbReference type="InterPro" id="IPR041588">
    <property type="entry name" value="Integrase_H2C2"/>
</dbReference>
<keyword evidence="8" id="KW-0378">Hydrolase</keyword>
<dbReference type="SUPFAM" id="SSF56672">
    <property type="entry name" value="DNA/RNA polymerases"/>
    <property type="match status" value="1"/>
</dbReference>
<dbReference type="Gene3D" id="2.40.70.10">
    <property type="entry name" value="Acid Proteases"/>
    <property type="match status" value="1"/>
</dbReference>
<dbReference type="PANTHER" id="PTHR37984">
    <property type="entry name" value="PROTEIN CBG26694"/>
    <property type="match status" value="1"/>
</dbReference>
<dbReference type="GO" id="GO:0019899">
    <property type="term" value="F:enzyme binding"/>
    <property type="evidence" value="ECO:0007669"/>
    <property type="project" value="UniProtKB-ARBA"/>
</dbReference>
<reference evidence="17" key="1">
    <citation type="submission" date="2022-11" db="UniProtKB">
        <authorList>
            <consortium name="WormBaseParasite"/>
        </authorList>
    </citation>
    <scope>IDENTIFICATION</scope>
</reference>
<feature type="region of interest" description="Disordered" evidence="12">
    <location>
        <begin position="246"/>
        <end position="272"/>
    </location>
</feature>
<dbReference type="InterPro" id="IPR001878">
    <property type="entry name" value="Znf_CCHC"/>
</dbReference>
<keyword evidence="7" id="KW-0255">Endonuclease</keyword>
<evidence type="ECO:0000313" key="16">
    <source>
        <dbReference type="Proteomes" id="UP000887566"/>
    </source>
</evidence>
<evidence type="ECO:0000256" key="7">
    <source>
        <dbReference type="ARBA" id="ARBA00022759"/>
    </source>
</evidence>
<keyword evidence="16" id="KW-1185">Reference proteome</keyword>
<evidence type="ECO:0000256" key="12">
    <source>
        <dbReference type="SAM" id="MobiDB-lite"/>
    </source>
</evidence>
<dbReference type="GO" id="GO:0008270">
    <property type="term" value="F:zinc ion binding"/>
    <property type="evidence" value="ECO:0007669"/>
    <property type="project" value="InterPro"/>
</dbReference>
<keyword evidence="5" id="KW-0540">Nuclease</keyword>
<proteinExistence type="predicted"/>
<dbReference type="PROSITE" id="PS50878">
    <property type="entry name" value="RT_POL"/>
    <property type="match status" value="1"/>
</dbReference>
<dbReference type="FunFam" id="3.30.70.270:FF:000020">
    <property type="entry name" value="Transposon Tf2-6 polyprotein-like Protein"/>
    <property type="match status" value="1"/>
</dbReference>
<dbReference type="Gene3D" id="3.30.420.10">
    <property type="entry name" value="Ribonuclease H-like superfamily/Ribonuclease H"/>
    <property type="match status" value="1"/>
</dbReference>
<keyword evidence="11" id="KW-0511">Multifunctional enzyme</keyword>
<dbReference type="InterPro" id="IPR043128">
    <property type="entry name" value="Rev_trsase/Diguanyl_cyclase"/>
</dbReference>
<dbReference type="InterPro" id="IPR043502">
    <property type="entry name" value="DNA/RNA_pol_sf"/>
</dbReference>
<dbReference type="InterPro" id="IPR021109">
    <property type="entry name" value="Peptidase_aspartic_dom_sf"/>
</dbReference>
<keyword evidence="6" id="KW-0064">Aspartyl protease</keyword>
<dbReference type="SUPFAM" id="SSF50630">
    <property type="entry name" value="Acid proteases"/>
    <property type="match status" value="1"/>
</dbReference>
<evidence type="ECO:0000256" key="9">
    <source>
        <dbReference type="ARBA" id="ARBA00022918"/>
    </source>
</evidence>
<dbReference type="GO" id="GO:0006508">
    <property type="term" value="P:proteolysis"/>
    <property type="evidence" value="ECO:0007669"/>
    <property type="project" value="UniProtKB-KW"/>
</dbReference>
<dbReference type="FunFam" id="3.30.420.10:FF:000063">
    <property type="entry name" value="Retrovirus-related Pol polyprotein from transposon 297-like Protein"/>
    <property type="match status" value="1"/>
</dbReference>
<dbReference type="Pfam" id="PF17921">
    <property type="entry name" value="Integrase_H2C2"/>
    <property type="match status" value="1"/>
</dbReference>
<evidence type="ECO:0000259" key="14">
    <source>
        <dbReference type="PROSITE" id="PS50878"/>
    </source>
</evidence>
<dbReference type="GO" id="GO:0003677">
    <property type="term" value="F:DNA binding"/>
    <property type="evidence" value="ECO:0007669"/>
    <property type="project" value="UniProtKB-KW"/>
</dbReference>
<dbReference type="GO" id="GO:0042575">
    <property type="term" value="C:DNA polymerase complex"/>
    <property type="evidence" value="ECO:0007669"/>
    <property type="project" value="UniProtKB-ARBA"/>
</dbReference>
<evidence type="ECO:0000259" key="15">
    <source>
        <dbReference type="PROSITE" id="PS50994"/>
    </source>
</evidence>
<dbReference type="InterPro" id="IPR050951">
    <property type="entry name" value="Retrovirus_Pol_polyprotein"/>
</dbReference>
<dbReference type="InterPro" id="IPR036875">
    <property type="entry name" value="Znf_CCHC_sf"/>
</dbReference>
<dbReference type="InterPro" id="IPR000477">
    <property type="entry name" value="RT_dom"/>
</dbReference>
<dbReference type="FunFam" id="3.10.20.370:FF:000001">
    <property type="entry name" value="Retrovirus-related Pol polyprotein from transposon 17.6-like protein"/>
    <property type="match status" value="1"/>
</dbReference>
<keyword evidence="10" id="KW-0238">DNA-binding</keyword>
<evidence type="ECO:0000256" key="2">
    <source>
        <dbReference type="ARBA" id="ARBA00022670"/>
    </source>
</evidence>
<dbReference type="Gene3D" id="3.10.10.10">
    <property type="entry name" value="HIV Type 1 Reverse Transcriptase, subunit A, domain 1"/>
    <property type="match status" value="1"/>
</dbReference>
<sequence length="1354" mass="153015">MEELVPGGRAPTMAPQPPVFNGQPTDYPIWKAHFSKVLHLGKYVTDQDKSAVLLCALELSVQKTVMALISPTTLEDATYKEMIDALDNHYKVTPIPLAEYFKLFSARQSTGQSYPEYAVHIRALASSCTWPILLNRALAIIFVMGIQDDRLRQQLLQKDHATLDLALEQAKQFASIMKESSISSHRPASSADLNSSVNQVRSQPRDKSGGFGPCDRCSGTNHRSSDCRYRNTVCNACEKVGHLEKACRSKKPPTQQKRAAHRKGKKKDERSSKVNQLVYQLDSIQLLSSDGAENDNRIYEAELQINGRPARLEVDTGAAVTIVSTRLWQEIGSPTLKKSVAVCRSFTGHEVKVRGQADVNVDYNGKFARLTMLVTDTNQNLMGRPWIRALAIHDISKLDNPGYLQVDVNIVRDKSSIDHLLREFPSVFESGLGHCTKAKAHLELKENVRPTFIRPRPLPFAVYDSTTAEIDRLVKEGVVSAVDYSDWAAPIVVVAKPGGKIRLCADFSTGLNEALDLHKYPLPRPEELFQRLNGGKLFSKLDFSDAYLQVELDDESKKLFVINTHKGLFRFNRLPFGVSSAPAIFQQVMERMLTGIPGVGVYLDDVIVTGADEESHDRRLQQVLRRIQEYGFRVRREKCEWAQESIEYLGFRIDATGRHTSEKKMKAIAEMPAPQNLSQLRSVLGLINHYARFLPSLSSRLAPLHRLLKKEDNGKFTPFEWTPECELTFTEVKKDLTSPLMLMHYDPQLPIILAADASSVGVGAVISHRLPDGREIPVAHASKTLTTTESRYPQIEKEALAIIFGVTKFQQYLWGRRFTLRTDHKPLVKIFGPKRGLPVTSVNRLQNYAITLTHYAFDIEYVRTEEFGQADGLSRLPQGEDATFDKSRKIDAQIKAVLSETLLDAPIDADEIARATKKDAVLQLVIKMHRTRWPDHLSSGFKQDDLRPFFRIRHELTVLHDCLIWGQRTIIPTALRAKALNQLHKTHLGKNGMQCLARQYFWWPKLDESIATIVTECDACCQVLPETPEVPLSQWPRPDRPWKRIHVDFAGPFKGAMWFIVVDAHSRWPEIVKMAIGQTTSSHVIQALATMFSRYGFAEELVSDNGTQFTSQEFAQWCRAHGVKHLFTAPYHPQSNGLAERFVATFKQAMLKSGEEEGIDICLLKFLQRYRITPHPATDEAPAELFLKRTPRSQFDLFFPTAMHAMEKARMKDKLHFDKGTKEKKLFVGADVLIRIYKGKDKPKWVRGAIIGQRGTMRHSNQLRLAKSTDSIDVENYDYETLDLSTTSSADIDYSTLPAIHLNEDPFEEPPPTQIEVNPPEDSNELPSTPLPVEPQTLRRSARARRPPQAYSPE</sequence>
<dbReference type="Pfam" id="PF00665">
    <property type="entry name" value="rve"/>
    <property type="match status" value="1"/>
</dbReference>
<dbReference type="PANTHER" id="PTHR37984:SF5">
    <property type="entry name" value="PROTEIN NYNRIN-LIKE"/>
    <property type="match status" value="1"/>
</dbReference>
<dbReference type="EC" id="2.7.7.49" evidence="1"/>
<dbReference type="Pfam" id="PF00078">
    <property type="entry name" value="RVT_1"/>
    <property type="match status" value="1"/>
</dbReference>
<dbReference type="Pfam" id="PF17919">
    <property type="entry name" value="RT_RNaseH_2"/>
    <property type="match status" value="1"/>
</dbReference>
<dbReference type="SMART" id="SM00343">
    <property type="entry name" value="ZnF_C2HC"/>
    <property type="match status" value="2"/>
</dbReference>
<dbReference type="InterPro" id="IPR012337">
    <property type="entry name" value="RNaseH-like_sf"/>
</dbReference>
<evidence type="ECO:0000256" key="1">
    <source>
        <dbReference type="ARBA" id="ARBA00012493"/>
    </source>
</evidence>
<dbReference type="GO" id="GO:0003964">
    <property type="term" value="F:RNA-directed DNA polymerase activity"/>
    <property type="evidence" value="ECO:0007669"/>
    <property type="project" value="UniProtKB-KW"/>
</dbReference>
<feature type="region of interest" description="Disordered" evidence="12">
    <location>
        <begin position="1302"/>
        <end position="1354"/>
    </location>
</feature>
<accession>A0A914XCX1</accession>
<dbReference type="PROSITE" id="PS50994">
    <property type="entry name" value="INTEGRASE"/>
    <property type="match status" value="1"/>
</dbReference>
<dbReference type="SUPFAM" id="SSF53098">
    <property type="entry name" value="Ribonuclease H-like"/>
    <property type="match status" value="1"/>
</dbReference>
<feature type="domain" description="Peptidase A2" evidence="13">
    <location>
        <begin position="310"/>
        <end position="386"/>
    </location>
</feature>